<protein>
    <submittedName>
        <fullName evidence="2">Uncharacterized protein</fullName>
    </submittedName>
</protein>
<evidence type="ECO:0000256" key="1">
    <source>
        <dbReference type="SAM" id="MobiDB-lite"/>
    </source>
</evidence>
<comment type="caution">
    <text evidence="2">The sequence shown here is derived from an EMBL/GenBank/DDBJ whole genome shotgun (WGS) entry which is preliminary data.</text>
</comment>
<name>A0AAW0GL91_9APHY</name>
<evidence type="ECO:0000313" key="2">
    <source>
        <dbReference type="EMBL" id="KAK7694206.1"/>
    </source>
</evidence>
<gene>
    <name evidence="2" type="ORF">QCA50_001386</name>
</gene>
<dbReference type="AlphaFoldDB" id="A0AAW0GL91"/>
<evidence type="ECO:0000313" key="3">
    <source>
        <dbReference type="Proteomes" id="UP001385951"/>
    </source>
</evidence>
<dbReference type="Proteomes" id="UP001385951">
    <property type="component" value="Unassembled WGS sequence"/>
</dbReference>
<proteinExistence type="predicted"/>
<feature type="region of interest" description="Disordered" evidence="1">
    <location>
        <begin position="1"/>
        <end position="30"/>
    </location>
</feature>
<keyword evidence="3" id="KW-1185">Reference proteome</keyword>
<dbReference type="EMBL" id="JASBNA010000002">
    <property type="protein sequence ID" value="KAK7694206.1"/>
    <property type="molecule type" value="Genomic_DNA"/>
</dbReference>
<sequence>MGCHKGSRTPQPSHLHGLQTKMPHAELDERPAPRNWAAALQGTHMIRCSRTEDLIDVVVRRIISSKESKPDPEGMLRSPPFVAVLDHV</sequence>
<reference evidence="2 3" key="1">
    <citation type="submission" date="2022-09" db="EMBL/GenBank/DDBJ databases">
        <authorList>
            <person name="Palmer J.M."/>
        </authorList>
    </citation>
    <scope>NUCLEOTIDE SEQUENCE [LARGE SCALE GENOMIC DNA]</scope>
    <source>
        <strain evidence="2 3">DSM 7382</strain>
    </source>
</reference>
<accession>A0AAW0GL91</accession>
<organism evidence="2 3">
    <name type="scientific">Cerrena zonata</name>
    <dbReference type="NCBI Taxonomy" id="2478898"/>
    <lineage>
        <taxon>Eukaryota</taxon>
        <taxon>Fungi</taxon>
        <taxon>Dikarya</taxon>
        <taxon>Basidiomycota</taxon>
        <taxon>Agaricomycotina</taxon>
        <taxon>Agaricomycetes</taxon>
        <taxon>Polyporales</taxon>
        <taxon>Cerrenaceae</taxon>
        <taxon>Cerrena</taxon>
    </lineage>
</organism>